<dbReference type="Gene3D" id="1.10.10.10">
    <property type="entry name" value="Winged helix-like DNA-binding domain superfamily/Winged helix DNA-binding domain"/>
    <property type="match status" value="1"/>
</dbReference>
<dbReference type="InterPro" id="IPR001845">
    <property type="entry name" value="HTH_ArsR_DNA-bd_dom"/>
</dbReference>
<dbReference type="InterPro" id="IPR036388">
    <property type="entry name" value="WH-like_DNA-bd_sf"/>
</dbReference>
<dbReference type="Proteomes" id="UP000008138">
    <property type="component" value="Chromosome"/>
</dbReference>
<dbReference type="KEGG" id="tuz:TUZN_1113"/>
<dbReference type="InterPro" id="IPR011991">
    <property type="entry name" value="ArsR-like_HTH"/>
</dbReference>
<dbReference type="PROSITE" id="PS50987">
    <property type="entry name" value="HTH_ARSR_2"/>
    <property type="match status" value="1"/>
</dbReference>
<proteinExistence type="predicted"/>
<dbReference type="PANTHER" id="PTHR36216:SF1">
    <property type="entry name" value="HTH ARSR-TYPE DOMAIN-CONTAINING PROTEIN"/>
    <property type="match status" value="1"/>
</dbReference>
<dbReference type="SMART" id="SM00418">
    <property type="entry name" value="HTH_ARSR"/>
    <property type="match status" value="1"/>
</dbReference>
<dbReference type="GeneID" id="10360642"/>
<accession>F2L0B1</accession>
<keyword evidence="3" id="KW-1185">Reference proteome</keyword>
<reference evidence="2 3" key="1">
    <citation type="journal article" date="2011" name="J. Bacteriol.">
        <title>Complete genome sequence of the thermoacidophilic crenarchaeon Thermoproteus uzoniensis 768-20.</title>
        <authorList>
            <person name="Mardanov A.V."/>
            <person name="Gumerov V.M."/>
            <person name="Beletsky A.V."/>
            <person name="Prokofeva M.I."/>
            <person name="Bonch-Osmolovskaya E.A."/>
            <person name="Ravin N.V."/>
            <person name="Skryabin K.G."/>
        </authorList>
    </citation>
    <scope>NUCLEOTIDE SEQUENCE [LARGE SCALE GENOMIC DNA]</scope>
    <source>
        <strain evidence="2 3">768-20</strain>
    </source>
</reference>
<evidence type="ECO:0000313" key="3">
    <source>
        <dbReference type="Proteomes" id="UP000008138"/>
    </source>
</evidence>
<name>F2L0B1_THEU7</name>
<dbReference type="CDD" id="cd00090">
    <property type="entry name" value="HTH_ARSR"/>
    <property type="match status" value="1"/>
</dbReference>
<dbReference type="PANTHER" id="PTHR36216">
    <property type="entry name" value="TRANSCRIPTIONAL REGULATOR, TRMB"/>
    <property type="match status" value="1"/>
</dbReference>
<dbReference type="InterPro" id="IPR036390">
    <property type="entry name" value="WH_DNA-bd_sf"/>
</dbReference>
<dbReference type="STRING" id="999630.TUZN_1113"/>
<dbReference type="AlphaFoldDB" id="F2L0B1"/>
<dbReference type="eggNOG" id="arCOG00737">
    <property type="taxonomic scope" value="Archaea"/>
</dbReference>
<dbReference type="GO" id="GO:0003700">
    <property type="term" value="F:DNA-binding transcription factor activity"/>
    <property type="evidence" value="ECO:0007669"/>
    <property type="project" value="InterPro"/>
</dbReference>
<reference key="2">
    <citation type="submission" date="2011-03" db="EMBL/GenBank/DDBJ databases">
        <title>Complete genome sequence of the thermoacidophilic crenarchaeon Thermoproteus uzoniensis 768-20.</title>
        <authorList>
            <person name="Mardanov A.V."/>
            <person name="Gumerov V.M."/>
            <person name="Beletsky A.V."/>
            <person name="Prokofeva M.I."/>
            <person name="Bonch-Osmolovskaya E.A."/>
            <person name="Ravin N.V."/>
            <person name="Skryabin K.G."/>
        </authorList>
    </citation>
    <scope>NUCLEOTIDE SEQUENCE</scope>
    <source>
        <strain>768-20</strain>
    </source>
</reference>
<dbReference type="EMBL" id="CP002590">
    <property type="protein sequence ID" value="AEA12593.1"/>
    <property type="molecule type" value="Genomic_DNA"/>
</dbReference>
<gene>
    <name evidence="2" type="ordered locus">TUZN_1113</name>
</gene>
<organism evidence="2 3">
    <name type="scientific">Thermoproteus uzoniensis (strain 768-20)</name>
    <dbReference type="NCBI Taxonomy" id="999630"/>
    <lineage>
        <taxon>Archaea</taxon>
        <taxon>Thermoproteota</taxon>
        <taxon>Thermoprotei</taxon>
        <taxon>Thermoproteales</taxon>
        <taxon>Thermoproteaceae</taxon>
        <taxon>Thermoproteus</taxon>
    </lineage>
</organism>
<feature type="domain" description="HTH arsR-type" evidence="1">
    <location>
        <begin position="1"/>
        <end position="80"/>
    </location>
</feature>
<dbReference type="RefSeq" id="WP_013679929.1">
    <property type="nucleotide sequence ID" value="NC_015315.1"/>
</dbReference>
<evidence type="ECO:0000259" key="1">
    <source>
        <dbReference type="PROSITE" id="PS50987"/>
    </source>
</evidence>
<dbReference type="HOGENOM" id="CLU_157721_0_0_2"/>
<dbReference type="Pfam" id="PF13412">
    <property type="entry name" value="HTH_24"/>
    <property type="match status" value="1"/>
</dbReference>
<dbReference type="OrthoDB" id="28610at2157"/>
<protein>
    <submittedName>
        <fullName evidence="2">Helix-turn-helix, type 11 domain protein</fullName>
    </submittedName>
</protein>
<evidence type="ECO:0000313" key="2">
    <source>
        <dbReference type="EMBL" id="AEA12593.1"/>
    </source>
</evidence>
<sequence>MDEVKASILELLRREGPQPVYKIAKALGLSYGAAQWHIFYLEREGLVRTFKSGNKRYAAISPAADVLKVVKVEDVLKDVELALRAYGVRPDMTVHEAVQVLSEEAPHLAELIQQMAEERHRKAEEERKT</sequence>
<dbReference type="SUPFAM" id="SSF46785">
    <property type="entry name" value="Winged helix' DNA-binding domain"/>
    <property type="match status" value="1"/>
</dbReference>